<dbReference type="InterPro" id="IPR000871">
    <property type="entry name" value="Beta-lactam_class-A"/>
</dbReference>
<dbReference type="InterPro" id="IPR045155">
    <property type="entry name" value="Beta-lactam_cat"/>
</dbReference>
<dbReference type="SUPFAM" id="SSF56601">
    <property type="entry name" value="beta-lactamase/transpeptidase-like"/>
    <property type="match status" value="1"/>
</dbReference>
<feature type="domain" description="Beta-lactamase class A catalytic" evidence="3">
    <location>
        <begin position="254"/>
        <end position="464"/>
    </location>
</feature>
<dbReference type="PANTHER" id="PTHR35333:SF4">
    <property type="entry name" value="SLR0121 PROTEIN"/>
    <property type="match status" value="1"/>
</dbReference>
<feature type="compositionally biased region" description="Basic residues" evidence="1">
    <location>
        <begin position="34"/>
        <end position="51"/>
    </location>
</feature>
<feature type="compositionally biased region" description="Polar residues" evidence="1">
    <location>
        <begin position="102"/>
        <end position="114"/>
    </location>
</feature>
<dbReference type="Pfam" id="PF13354">
    <property type="entry name" value="Beta-lactamase2"/>
    <property type="match status" value="1"/>
</dbReference>
<sequence>MEKQQKPTSSRRRPRRHVSKQPQTKDIKPSKSQPKQKARRQSSSAKSHKSRSTPPPTPRTRARLSRSPKPSTIRSSQSQLRVAYRTPHLPNLRRRVNPFATPASSSLPTITNARNPIRQRPQPQLVADLSSKSSKPSRLKASLPLPNPLNHQSVQIRRTRRERRSENSSTRLWILIIRLLIVGIGLGAIAGTVLSSLGTASQPSTKTTDNAPIEVQQSLSQTISSQLTPLLLNKSPLQKQIQTLVKQHPQLQPGIFIHDLDTGAFLESNSRLIFPAASTIKLPILIAFFQDVDAGKVLLDEYITMKPEMIAGGSGNMQYQKPGKQYKALEVATKMITISDNTATNMLIERLGGIEVLNQRFRSWGLKKTVLRNPLPDLPGTNTTSPRELASLIFNLEQGKWISPQSRTDLIDIMIQTKTNTLLPQGLGNGATIAHKTGTLGRLLADVGLVKMPNGKRYIISVMVKRPFNDASAEKLIRTISRQVYDYFNN</sequence>
<keyword evidence="2" id="KW-1133">Transmembrane helix</keyword>
<dbReference type="AlphaFoldDB" id="F4XTV7"/>
<evidence type="ECO:0000313" key="4">
    <source>
        <dbReference type="EMBL" id="EGJ31933.1"/>
    </source>
</evidence>
<reference evidence="5" key="1">
    <citation type="journal article" date="2011" name="Proc. Natl. Acad. Sci. U.S.A.">
        <title>Genomic insights into the physiology and ecology of the marine filamentous cyanobacterium Lyngbya majuscula.</title>
        <authorList>
            <person name="Jones A.C."/>
            <person name="Monroe E.A."/>
            <person name="Podell S."/>
            <person name="Hess W.R."/>
            <person name="Klages S."/>
            <person name="Esquenazi E."/>
            <person name="Niessen S."/>
            <person name="Hoover H."/>
            <person name="Rothmann M."/>
            <person name="Lasken R.S."/>
            <person name="Yates J.R.III."/>
            <person name="Reinhardt R."/>
            <person name="Kube M."/>
            <person name="Burkart M.D."/>
            <person name="Allen E.E."/>
            <person name="Dorrestein P.C."/>
            <person name="Gerwick W.H."/>
            <person name="Gerwick L."/>
        </authorList>
    </citation>
    <scope>NUCLEOTIDE SEQUENCE [LARGE SCALE GENOMIC DNA]</scope>
    <source>
        <strain evidence="5">3L</strain>
    </source>
</reference>
<feature type="compositionally biased region" description="Basic residues" evidence="1">
    <location>
        <begin position="9"/>
        <end position="19"/>
    </location>
</feature>
<dbReference type="GO" id="GO:0030655">
    <property type="term" value="P:beta-lactam antibiotic catabolic process"/>
    <property type="evidence" value="ECO:0007669"/>
    <property type="project" value="InterPro"/>
</dbReference>
<proteinExistence type="predicted"/>
<accession>F4XTV7</accession>
<name>F4XTV7_9CYAN</name>
<dbReference type="Proteomes" id="UP000003959">
    <property type="component" value="Unassembled WGS sequence"/>
</dbReference>
<evidence type="ECO:0000256" key="2">
    <source>
        <dbReference type="SAM" id="Phobius"/>
    </source>
</evidence>
<organism evidence="4 5">
    <name type="scientific">Moorena producens 3L</name>
    <dbReference type="NCBI Taxonomy" id="489825"/>
    <lineage>
        <taxon>Bacteria</taxon>
        <taxon>Bacillati</taxon>
        <taxon>Cyanobacteriota</taxon>
        <taxon>Cyanophyceae</taxon>
        <taxon>Coleofasciculales</taxon>
        <taxon>Coleofasciculaceae</taxon>
        <taxon>Moorena</taxon>
    </lineage>
</organism>
<evidence type="ECO:0000256" key="1">
    <source>
        <dbReference type="SAM" id="MobiDB-lite"/>
    </source>
</evidence>
<protein>
    <submittedName>
        <fullName evidence="4">Beta-lactamase class A</fullName>
    </submittedName>
</protein>
<keyword evidence="2" id="KW-0812">Transmembrane</keyword>
<feature type="region of interest" description="Disordered" evidence="1">
    <location>
        <begin position="1"/>
        <end position="163"/>
    </location>
</feature>
<feature type="compositionally biased region" description="Low complexity" evidence="1">
    <location>
        <begin position="129"/>
        <end position="144"/>
    </location>
</feature>
<dbReference type="EMBL" id="GL890930">
    <property type="protein sequence ID" value="EGJ31933.1"/>
    <property type="molecule type" value="Genomic_DNA"/>
</dbReference>
<evidence type="ECO:0000313" key="5">
    <source>
        <dbReference type="Proteomes" id="UP000003959"/>
    </source>
</evidence>
<keyword evidence="2" id="KW-0472">Membrane</keyword>
<dbReference type="InterPro" id="IPR012338">
    <property type="entry name" value="Beta-lactam/transpept-like"/>
</dbReference>
<dbReference type="GO" id="GO:0008800">
    <property type="term" value="F:beta-lactamase activity"/>
    <property type="evidence" value="ECO:0007669"/>
    <property type="project" value="InterPro"/>
</dbReference>
<dbReference type="PANTHER" id="PTHR35333">
    <property type="entry name" value="BETA-LACTAMASE"/>
    <property type="match status" value="1"/>
</dbReference>
<dbReference type="RefSeq" id="WP_008185787.1">
    <property type="nucleotide sequence ID" value="NZ_GL890930.1"/>
</dbReference>
<evidence type="ECO:0000259" key="3">
    <source>
        <dbReference type="Pfam" id="PF13354"/>
    </source>
</evidence>
<dbReference type="eggNOG" id="COG2367">
    <property type="taxonomic scope" value="Bacteria"/>
</dbReference>
<dbReference type="GO" id="GO:0046677">
    <property type="term" value="P:response to antibiotic"/>
    <property type="evidence" value="ECO:0007669"/>
    <property type="project" value="InterPro"/>
</dbReference>
<keyword evidence="5" id="KW-1185">Reference proteome</keyword>
<feature type="compositionally biased region" description="Polar residues" evidence="1">
    <location>
        <begin position="69"/>
        <end position="80"/>
    </location>
</feature>
<feature type="transmembrane region" description="Helical" evidence="2">
    <location>
        <begin position="172"/>
        <end position="194"/>
    </location>
</feature>
<dbReference type="Gene3D" id="3.40.710.10">
    <property type="entry name" value="DD-peptidase/beta-lactamase superfamily"/>
    <property type="match status" value="1"/>
</dbReference>
<dbReference type="HOGENOM" id="CLU_031960_1_0_3"/>
<gene>
    <name evidence="4" type="ORF">LYNGBM3L_31240</name>
</gene>